<comment type="similarity">
    <text evidence="1">Belongs to the IS150/IS1296 orfA family.</text>
</comment>
<dbReference type="SUPFAM" id="SSF46689">
    <property type="entry name" value="Homeodomain-like"/>
    <property type="match status" value="1"/>
</dbReference>
<dbReference type="GO" id="GO:0043565">
    <property type="term" value="F:sequence-specific DNA binding"/>
    <property type="evidence" value="ECO:0007669"/>
    <property type="project" value="InterPro"/>
</dbReference>
<sequence>MSKHTLKTKLTAIDFYIHKQYSYKEAAELVGADRSDVIQWVALFKKHGEAGLESTYTKYSVEFKMEVLTYIEKTGASIREASFVFNIPSYSPVVKWRRNFQEQGLDGLYPKNRRTPEVKKNLNQKKDAGKTNEELVKEIEHLRMENAYLKKLNALVQTSRESKNEKKLK</sequence>
<feature type="domain" description="Insertion element IS150 protein InsJ-like helix-turn-helix" evidence="3">
    <location>
        <begin position="9"/>
        <end position="53"/>
    </location>
</feature>
<protein>
    <recommendedName>
        <fullName evidence="3">Insertion element IS150 protein InsJ-like helix-turn-helix domain-containing protein</fullName>
    </recommendedName>
</protein>
<evidence type="ECO:0000256" key="1">
    <source>
        <dbReference type="ARBA" id="ARBA00038232"/>
    </source>
</evidence>
<dbReference type="Proteomes" id="UP000036202">
    <property type="component" value="Plasmid pbeh2"/>
</dbReference>
<evidence type="ECO:0000313" key="4">
    <source>
        <dbReference type="EMBL" id="AWG44251.1"/>
    </source>
</evidence>
<proteinExistence type="inferred from homology"/>
<dbReference type="InterPro" id="IPR036388">
    <property type="entry name" value="WH-like_DNA-bd_sf"/>
</dbReference>
<feature type="coiled-coil region" evidence="2">
    <location>
        <begin position="125"/>
        <end position="152"/>
    </location>
</feature>
<dbReference type="PANTHER" id="PTHR33795:SF1">
    <property type="entry name" value="INSERTION ELEMENT IS150 PROTEIN INSJ"/>
    <property type="match status" value="1"/>
</dbReference>
<dbReference type="Gene3D" id="1.10.10.10">
    <property type="entry name" value="Winged helix-like DNA-binding domain superfamily/Winged helix DNA-binding domain"/>
    <property type="match status" value="2"/>
</dbReference>
<organism evidence="4 5">
    <name type="scientific">Priestia filamentosa</name>
    <dbReference type="NCBI Taxonomy" id="1402861"/>
    <lineage>
        <taxon>Bacteria</taxon>
        <taxon>Bacillati</taxon>
        <taxon>Bacillota</taxon>
        <taxon>Bacilli</taxon>
        <taxon>Bacillales</taxon>
        <taxon>Bacillaceae</taxon>
        <taxon>Priestia</taxon>
    </lineage>
</organism>
<dbReference type="AlphaFoldDB" id="A0A2S1LZK0"/>
<evidence type="ECO:0000259" key="3">
    <source>
        <dbReference type="Pfam" id="PF13518"/>
    </source>
</evidence>
<dbReference type="Pfam" id="PF13518">
    <property type="entry name" value="HTH_28"/>
    <property type="match status" value="2"/>
</dbReference>
<accession>A0A2S1LZK0</accession>
<evidence type="ECO:0000313" key="5">
    <source>
        <dbReference type="Proteomes" id="UP000036202"/>
    </source>
</evidence>
<feature type="domain" description="Insertion element IS150 protein InsJ-like helix-turn-helix" evidence="3">
    <location>
        <begin position="63"/>
        <end position="114"/>
    </location>
</feature>
<dbReference type="PANTHER" id="PTHR33795">
    <property type="entry name" value="INSERTION ELEMENT IS150 PROTEIN INSJ"/>
    <property type="match status" value="1"/>
</dbReference>
<dbReference type="InterPro" id="IPR055247">
    <property type="entry name" value="InsJ-like_HTH"/>
</dbReference>
<dbReference type="KEGG" id="beo:BEH_25010"/>
<keyword evidence="2" id="KW-0175">Coiled coil</keyword>
<name>A0A2S1LZK0_9BACI</name>
<gene>
    <name evidence="4" type="ORF">BEH_25010</name>
</gene>
<dbReference type="InterPro" id="IPR009057">
    <property type="entry name" value="Homeodomain-like_sf"/>
</dbReference>
<keyword evidence="5" id="KW-1185">Reference proteome</keyword>
<dbReference type="InterPro" id="IPR052057">
    <property type="entry name" value="IS150/IS1296_orfA-like"/>
</dbReference>
<reference evidence="4 5" key="1">
    <citation type="journal article" date="2015" name="PLoS ONE">
        <title>Genome Sequence of Bacillus endophyticus and Analysis of Its Companion Mechanism in the Ketogulonigenium vulgare-Bacillus Strain Consortium.</title>
        <authorList>
            <person name="Jia N."/>
            <person name="Du J."/>
            <person name="Ding M.Z."/>
            <person name="Gao F."/>
            <person name="Yuan Y.J."/>
        </authorList>
    </citation>
    <scope>NUCLEOTIDE SEQUENCE [LARGE SCALE GENOMIC DNA]</scope>
    <source>
        <strain evidence="4 5">Hbe603</strain>
        <plasmid evidence="5">pbeh2</plasmid>
    </source>
</reference>
<dbReference type="EMBL" id="CP015324">
    <property type="protein sequence ID" value="AWG44251.1"/>
    <property type="molecule type" value="Genomic_DNA"/>
</dbReference>
<dbReference type="SUPFAM" id="SSF48295">
    <property type="entry name" value="TrpR-like"/>
    <property type="match status" value="1"/>
</dbReference>
<dbReference type="InterPro" id="IPR010921">
    <property type="entry name" value="Trp_repressor/repl_initiator"/>
</dbReference>
<geneLocation type="plasmid" evidence="5">
    <name>pbeh2</name>
</geneLocation>
<evidence type="ECO:0000256" key="2">
    <source>
        <dbReference type="SAM" id="Coils"/>
    </source>
</evidence>
<keyword evidence="4" id="KW-0614">Plasmid</keyword>